<gene>
    <name evidence="2" type="ORF">CFP56_030766</name>
</gene>
<protein>
    <recommendedName>
        <fullName evidence="4">Lipase</fullName>
    </recommendedName>
</protein>
<sequence>MGRLAPLSEEPINAEDDNTNSSKKGRGQTWRNWIKTHFSLVFNKKSDLKILLSVLGCPLFPVPLHPKQPLNEVSSSAQYIIQHFAAATGCRKLEGTVKNIFATGKVTMAMVDDLGSAGSAAGGTGVSQKGCFVMWQMVPNNWLIELVVGSHKVVAGSDGSVAWRHTPWLGAHAAKGGVRPLRRAFQGLDPMAISAVFSLAQYMGEKRISGIDCFVLKLSADQTDLAERSDSTAEMIKHVGLDPMAISAVFSLAQYMGEKRISGIDCFVLKLSADQTDLAERSDSTAEMIKHVVFGYFSQRSGLLVHLEDSYLTRIQSPGTHPTYWETTMSTKIDDYRTVEGVMVSHAGQSSVIITRFGDNLKPPGPAITRMEETWTIDDLAFNVPGLSIDCFIPPTDVQKDFPEEDLVWGSPLD</sequence>
<dbReference type="AlphaFoldDB" id="A0AAW0JMG6"/>
<evidence type="ECO:0000256" key="1">
    <source>
        <dbReference type="SAM" id="MobiDB-lite"/>
    </source>
</evidence>
<reference evidence="2 3" key="1">
    <citation type="journal article" date="2018" name="Sci. Data">
        <title>The draft genome sequence of cork oak.</title>
        <authorList>
            <person name="Ramos A.M."/>
            <person name="Usie A."/>
            <person name="Barbosa P."/>
            <person name="Barros P.M."/>
            <person name="Capote T."/>
            <person name="Chaves I."/>
            <person name="Simoes F."/>
            <person name="Abreu I."/>
            <person name="Carrasquinho I."/>
            <person name="Faro C."/>
            <person name="Guimaraes J.B."/>
            <person name="Mendonca D."/>
            <person name="Nobrega F."/>
            <person name="Rodrigues L."/>
            <person name="Saibo N.J.M."/>
            <person name="Varela M.C."/>
            <person name="Egas C."/>
            <person name="Matos J."/>
            <person name="Miguel C.M."/>
            <person name="Oliveira M.M."/>
            <person name="Ricardo C.P."/>
            <person name="Goncalves S."/>
        </authorList>
    </citation>
    <scope>NUCLEOTIDE SEQUENCE [LARGE SCALE GENOMIC DNA]</scope>
    <source>
        <strain evidence="3">cv. HL8</strain>
    </source>
</reference>
<dbReference type="InterPro" id="IPR006873">
    <property type="entry name" value="DUF620"/>
</dbReference>
<evidence type="ECO:0008006" key="4">
    <source>
        <dbReference type="Google" id="ProtNLM"/>
    </source>
</evidence>
<dbReference type="PANTHER" id="PTHR31300">
    <property type="entry name" value="LIPASE"/>
    <property type="match status" value="1"/>
</dbReference>
<evidence type="ECO:0000313" key="3">
    <source>
        <dbReference type="Proteomes" id="UP000237347"/>
    </source>
</evidence>
<dbReference type="Pfam" id="PF04788">
    <property type="entry name" value="DUF620"/>
    <property type="match status" value="2"/>
</dbReference>
<organism evidence="2 3">
    <name type="scientific">Quercus suber</name>
    <name type="common">Cork oak</name>
    <dbReference type="NCBI Taxonomy" id="58331"/>
    <lineage>
        <taxon>Eukaryota</taxon>
        <taxon>Viridiplantae</taxon>
        <taxon>Streptophyta</taxon>
        <taxon>Embryophyta</taxon>
        <taxon>Tracheophyta</taxon>
        <taxon>Spermatophyta</taxon>
        <taxon>Magnoliopsida</taxon>
        <taxon>eudicotyledons</taxon>
        <taxon>Gunneridae</taxon>
        <taxon>Pentapetalae</taxon>
        <taxon>rosids</taxon>
        <taxon>fabids</taxon>
        <taxon>Fagales</taxon>
        <taxon>Fagaceae</taxon>
        <taxon>Quercus</taxon>
    </lineage>
</organism>
<feature type="region of interest" description="Disordered" evidence="1">
    <location>
        <begin position="1"/>
        <end position="27"/>
    </location>
</feature>
<comment type="caution">
    <text evidence="2">The sequence shown here is derived from an EMBL/GenBank/DDBJ whole genome shotgun (WGS) entry which is preliminary data.</text>
</comment>
<evidence type="ECO:0000313" key="2">
    <source>
        <dbReference type="EMBL" id="KAK7827917.1"/>
    </source>
</evidence>
<keyword evidence="3" id="KW-1185">Reference proteome</keyword>
<dbReference type="Proteomes" id="UP000237347">
    <property type="component" value="Unassembled WGS sequence"/>
</dbReference>
<proteinExistence type="predicted"/>
<dbReference type="EMBL" id="PKMF04000513">
    <property type="protein sequence ID" value="KAK7827917.1"/>
    <property type="molecule type" value="Genomic_DNA"/>
</dbReference>
<accession>A0AAW0JMG6</accession>
<name>A0AAW0JMG6_QUESU</name>
<dbReference type="PANTHER" id="PTHR31300:SF3">
    <property type="entry name" value="GB|AAD30234.1"/>
    <property type="match status" value="1"/>
</dbReference>